<dbReference type="Proteomes" id="UP000510721">
    <property type="component" value="Plasmid pEmeITTGR7c"/>
</dbReference>
<keyword evidence="1" id="KW-0614">Plasmid</keyword>
<dbReference type="AlphaFoldDB" id="A0A859QH91"/>
<protein>
    <submittedName>
        <fullName evidence="1">Uncharacterized protein</fullName>
    </submittedName>
</protein>
<evidence type="ECO:0000313" key="1">
    <source>
        <dbReference type="EMBL" id="QLL66173.1"/>
    </source>
</evidence>
<accession>A0A859QH91</accession>
<dbReference type="RefSeq" id="WP_180943067.1">
    <property type="nucleotide sequence ID" value="NZ_CP041241.1"/>
</dbReference>
<dbReference type="EMBL" id="CP041241">
    <property type="protein sequence ID" value="QLL66173.1"/>
    <property type="molecule type" value="Genomic_DNA"/>
</dbReference>
<organism evidence="1 2">
    <name type="scientific">Sinorhizobium mexicanum</name>
    <dbReference type="NCBI Taxonomy" id="375549"/>
    <lineage>
        <taxon>Bacteria</taxon>
        <taxon>Pseudomonadati</taxon>
        <taxon>Pseudomonadota</taxon>
        <taxon>Alphaproteobacteria</taxon>
        <taxon>Hyphomicrobiales</taxon>
        <taxon>Rhizobiaceae</taxon>
        <taxon>Sinorhizobium/Ensifer group</taxon>
        <taxon>Sinorhizobium</taxon>
    </lineage>
</organism>
<proteinExistence type="predicted"/>
<evidence type="ECO:0000313" key="2">
    <source>
        <dbReference type="Proteomes" id="UP000510721"/>
    </source>
</evidence>
<dbReference type="KEGG" id="emx:FKV68_33540"/>
<geneLocation type="plasmid" evidence="2">
    <name>pemeittgr7c</name>
</geneLocation>
<name>A0A859QH91_9HYPH</name>
<keyword evidence="2" id="KW-1185">Reference proteome</keyword>
<gene>
    <name evidence="1" type="ORF">FKV68_33540</name>
</gene>
<reference evidence="1 2" key="1">
    <citation type="submission" date="2019-06" db="EMBL/GenBank/DDBJ databases">
        <title>Complete genome sequence of Ensifer mexicanus ITTG R7 isolated from nodules of Acacia angustissima (Mill.) Kuntze.</title>
        <authorList>
            <person name="Rincon-Rosales R."/>
            <person name="Rogel M.A."/>
            <person name="Guerrero G."/>
            <person name="Rincon-Molina C.I."/>
            <person name="Lopez-Lopez A."/>
            <person name="Martinez-Romero E."/>
        </authorList>
    </citation>
    <scope>NUCLEOTIDE SEQUENCE [LARGE SCALE GENOMIC DNA]</scope>
    <source>
        <strain evidence="1 2">ITTG R7</strain>
        <plasmid evidence="2">pemeittgr7c</plasmid>
    </source>
</reference>
<sequence length="92" mass="10142">MSGDQPNRFKFVRNSCPISIPEDSCGSNDPQAKSWYLSFKNNAINHAHFRCDADLEHILTEILASASLLASQTVFEFRGCHETGGLGGARRT</sequence>